<accession>A0AAD9IK60</accession>
<feature type="compositionally biased region" description="Low complexity" evidence="1">
    <location>
        <begin position="66"/>
        <end position="80"/>
    </location>
</feature>
<comment type="caution">
    <text evidence="2">The sequence shown here is derived from an EMBL/GenBank/DDBJ whole genome shotgun (WGS) entry which is preliminary data.</text>
</comment>
<dbReference type="Proteomes" id="UP001255856">
    <property type="component" value="Unassembled WGS sequence"/>
</dbReference>
<dbReference type="EMBL" id="JASFZW010000004">
    <property type="protein sequence ID" value="KAK2078685.1"/>
    <property type="molecule type" value="Genomic_DNA"/>
</dbReference>
<evidence type="ECO:0000313" key="3">
    <source>
        <dbReference type="Proteomes" id="UP001255856"/>
    </source>
</evidence>
<sequence length="215" mass="23378">MEYARGLLRTTGSDCAENVHAELAGLFAKSGVDPQFAFLDNEFEGGRQAFLHAMYRKSKGLPARRGPLQQQPPSSGGPEPAGDDQVGSMGALPVEDDKMRADATAEKQAAAMRWAARMKAMDPLFSALAAVPWVSDIDPEKARHVQTTVLDTLEGDGWDVRGPVMRLWAGQRDYQKLRAGLDPGSSDAIKAILMHAQRYDEQYGSKTYRPSQGGA</sequence>
<name>A0AAD9IK60_PROWI</name>
<feature type="region of interest" description="Disordered" evidence="1">
    <location>
        <begin position="61"/>
        <end position="91"/>
    </location>
</feature>
<proteinExistence type="predicted"/>
<dbReference type="AlphaFoldDB" id="A0AAD9IK60"/>
<reference evidence="2" key="1">
    <citation type="submission" date="2021-01" db="EMBL/GenBank/DDBJ databases">
        <authorList>
            <person name="Eckstrom K.M.E."/>
        </authorList>
    </citation>
    <scope>NUCLEOTIDE SEQUENCE</scope>
    <source>
        <strain evidence="2">UVCC 0001</strain>
    </source>
</reference>
<evidence type="ECO:0000313" key="2">
    <source>
        <dbReference type="EMBL" id="KAK2078685.1"/>
    </source>
</evidence>
<gene>
    <name evidence="2" type="ORF">QBZ16_003525</name>
</gene>
<keyword evidence="3" id="KW-1185">Reference proteome</keyword>
<organism evidence="2 3">
    <name type="scientific">Prototheca wickerhamii</name>
    <dbReference type="NCBI Taxonomy" id="3111"/>
    <lineage>
        <taxon>Eukaryota</taxon>
        <taxon>Viridiplantae</taxon>
        <taxon>Chlorophyta</taxon>
        <taxon>core chlorophytes</taxon>
        <taxon>Trebouxiophyceae</taxon>
        <taxon>Chlorellales</taxon>
        <taxon>Chlorellaceae</taxon>
        <taxon>Prototheca</taxon>
    </lineage>
</organism>
<evidence type="ECO:0000256" key="1">
    <source>
        <dbReference type="SAM" id="MobiDB-lite"/>
    </source>
</evidence>
<protein>
    <submittedName>
        <fullName evidence="2">Uncharacterized protein</fullName>
    </submittedName>
</protein>